<dbReference type="PROSITE" id="PS50088">
    <property type="entry name" value="ANK_REPEAT"/>
    <property type="match status" value="4"/>
</dbReference>
<dbReference type="AlphaFoldDB" id="A0AAV5HTI8"/>
<dbReference type="InterPro" id="IPR000535">
    <property type="entry name" value="MSP_dom"/>
</dbReference>
<dbReference type="SMART" id="SM00248">
    <property type="entry name" value="ANK"/>
    <property type="match status" value="6"/>
</dbReference>
<feature type="region of interest" description="Disordered" evidence="4">
    <location>
        <begin position="273"/>
        <end position="295"/>
    </location>
</feature>
<dbReference type="Proteomes" id="UP001054252">
    <property type="component" value="Unassembled WGS sequence"/>
</dbReference>
<evidence type="ECO:0000256" key="1">
    <source>
        <dbReference type="ARBA" id="ARBA00022737"/>
    </source>
</evidence>
<dbReference type="EMBL" id="BPVZ01000005">
    <property type="protein sequence ID" value="GKU92167.1"/>
    <property type="molecule type" value="Genomic_DNA"/>
</dbReference>
<dbReference type="InterPro" id="IPR036770">
    <property type="entry name" value="Ankyrin_rpt-contain_sf"/>
</dbReference>
<evidence type="ECO:0000256" key="4">
    <source>
        <dbReference type="SAM" id="MobiDB-lite"/>
    </source>
</evidence>
<keyword evidence="2 3" id="KW-0040">ANK repeat</keyword>
<dbReference type="Pfam" id="PF00635">
    <property type="entry name" value="Motile_Sperm"/>
    <property type="match status" value="1"/>
</dbReference>
<accession>A0AAV5HTI8</accession>
<dbReference type="PANTHER" id="PTHR24198">
    <property type="entry name" value="ANKYRIN REPEAT AND PROTEIN KINASE DOMAIN-CONTAINING PROTEIN"/>
    <property type="match status" value="1"/>
</dbReference>
<dbReference type="PROSITE" id="PS50202">
    <property type="entry name" value="MSP"/>
    <property type="match status" value="1"/>
</dbReference>
<keyword evidence="7" id="KW-1185">Reference proteome</keyword>
<dbReference type="SUPFAM" id="SSF49354">
    <property type="entry name" value="PapD-like"/>
    <property type="match status" value="1"/>
</dbReference>
<protein>
    <recommendedName>
        <fullName evidence="5">MSP domain-containing protein</fullName>
    </recommendedName>
</protein>
<organism evidence="6 7">
    <name type="scientific">Rubroshorea leprosula</name>
    <dbReference type="NCBI Taxonomy" id="152421"/>
    <lineage>
        <taxon>Eukaryota</taxon>
        <taxon>Viridiplantae</taxon>
        <taxon>Streptophyta</taxon>
        <taxon>Embryophyta</taxon>
        <taxon>Tracheophyta</taxon>
        <taxon>Spermatophyta</taxon>
        <taxon>Magnoliopsida</taxon>
        <taxon>eudicotyledons</taxon>
        <taxon>Gunneridae</taxon>
        <taxon>Pentapetalae</taxon>
        <taxon>rosids</taxon>
        <taxon>malvids</taxon>
        <taxon>Malvales</taxon>
        <taxon>Dipterocarpaceae</taxon>
        <taxon>Rubroshorea</taxon>
    </lineage>
</organism>
<dbReference type="InterPro" id="IPR002110">
    <property type="entry name" value="Ankyrin_rpt"/>
</dbReference>
<evidence type="ECO:0000259" key="5">
    <source>
        <dbReference type="PROSITE" id="PS50202"/>
    </source>
</evidence>
<dbReference type="PROSITE" id="PS50297">
    <property type="entry name" value="ANK_REP_REGION"/>
    <property type="match status" value="4"/>
</dbReference>
<dbReference type="InterPro" id="IPR008962">
    <property type="entry name" value="PapD-like_sf"/>
</dbReference>
<dbReference type="Gene3D" id="1.25.40.20">
    <property type="entry name" value="Ankyrin repeat-containing domain"/>
    <property type="match status" value="2"/>
</dbReference>
<sequence>MEKLVEVLSEQEVRIDFALNSKCRANVLLRSLCASAPVAFKVQTSSPHKFLVNPPSGIISPLSNTTLQIILKPQSQLPPSFPRSHSDRFLIKTAQFEADLDQPDSLNSWFSSRSTQDIKLKVAFVGPFLLQHAVGCGDFEAVRNILKRQKSVLSYLSTEEAESLLRIATELADADDMVNLLLEAGLRVDAGVEMNNVGFFTVNSRSAVAPDLTEEAARFSKMAGSESFDWAVKERRTPLHSSVGEGNIQCAKDAKSKDEKNALCRAAANGGDRRMVEMPPEKGTDPTIADDRRSPLDVAPAKGYKEAAGILEGGKELLTAARRGEVERLRLLLHRGVNINYCDQYGLTALHAAAIRGNKDVVLMLVESGLDLNCRDNEDHAPLHLAVEGGHLELVETLVDMGANVNIKSKRGATPLHMADAMGYTEISQFLVKKGASPSIDSSQSLNSM</sequence>
<feature type="repeat" description="ANK" evidence="3">
    <location>
        <begin position="312"/>
        <end position="344"/>
    </location>
</feature>
<feature type="repeat" description="ANK" evidence="3">
    <location>
        <begin position="411"/>
        <end position="443"/>
    </location>
</feature>
<dbReference type="PANTHER" id="PTHR24198:SF165">
    <property type="entry name" value="ANKYRIN REPEAT-CONTAINING PROTEIN-RELATED"/>
    <property type="match status" value="1"/>
</dbReference>
<dbReference type="PRINTS" id="PR01415">
    <property type="entry name" value="ANKYRIN"/>
</dbReference>
<keyword evidence="1" id="KW-0677">Repeat</keyword>
<name>A0AAV5HTI8_9ROSI</name>
<feature type="repeat" description="ANK" evidence="3">
    <location>
        <begin position="345"/>
        <end position="377"/>
    </location>
</feature>
<dbReference type="Gene3D" id="2.60.40.10">
    <property type="entry name" value="Immunoglobulins"/>
    <property type="match status" value="1"/>
</dbReference>
<gene>
    <name evidence="6" type="ORF">SLEP1_g5932</name>
</gene>
<evidence type="ECO:0000256" key="2">
    <source>
        <dbReference type="ARBA" id="ARBA00023043"/>
    </source>
</evidence>
<evidence type="ECO:0000313" key="6">
    <source>
        <dbReference type="EMBL" id="GKU92167.1"/>
    </source>
</evidence>
<evidence type="ECO:0000313" key="7">
    <source>
        <dbReference type="Proteomes" id="UP001054252"/>
    </source>
</evidence>
<dbReference type="Pfam" id="PF13637">
    <property type="entry name" value="Ank_4"/>
    <property type="match status" value="1"/>
</dbReference>
<dbReference type="InterPro" id="IPR013783">
    <property type="entry name" value="Ig-like_fold"/>
</dbReference>
<comment type="caution">
    <text evidence="6">The sequence shown here is derived from an EMBL/GenBank/DDBJ whole genome shotgun (WGS) entry which is preliminary data.</text>
</comment>
<evidence type="ECO:0000256" key="3">
    <source>
        <dbReference type="PROSITE-ProRule" id="PRU00023"/>
    </source>
</evidence>
<feature type="domain" description="MSP" evidence="5">
    <location>
        <begin position="4"/>
        <end position="125"/>
    </location>
</feature>
<dbReference type="SUPFAM" id="SSF48403">
    <property type="entry name" value="Ankyrin repeat"/>
    <property type="match status" value="1"/>
</dbReference>
<feature type="repeat" description="ANK" evidence="3">
    <location>
        <begin position="378"/>
        <end position="410"/>
    </location>
</feature>
<reference evidence="6 7" key="1">
    <citation type="journal article" date="2021" name="Commun. Biol.">
        <title>The genome of Shorea leprosula (Dipterocarpaceae) highlights the ecological relevance of drought in aseasonal tropical rainforests.</title>
        <authorList>
            <person name="Ng K.K.S."/>
            <person name="Kobayashi M.J."/>
            <person name="Fawcett J.A."/>
            <person name="Hatakeyama M."/>
            <person name="Paape T."/>
            <person name="Ng C.H."/>
            <person name="Ang C.C."/>
            <person name="Tnah L.H."/>
            <person name="Lee C.T."/>
            <person name="Nishiyama T."/>
            <person name="Sese J."/>
            <person name="O'Brien M.J."/>
            <person name="Copetti D."/>
            <person name="Mohd Noor M.I."/>
            <person name="Ong R.C."/>
            <person name="Putra M."/>
            <person name="Sireger I.Z."/>
            <person name="Indrioko S."/>
            <person name="Kosugi Y."/>
            <person name="Izuno A."/>
            <person name="Isagi Y."/>
            <person name="Lee S.L."/>
            <person name="Shimizu K.K."/>
        </authorList>
    </citation>
    <scope>NUCLEOTIDE SEQUENCE [LARGE SCALE GENOMIC DNA]</scope>
    <source>
        <strain evidence="6">214</strain>
    </source>
</reference>
<proteinExistence type="predicted"/>
<dbReference type="Pfam" id="PF12796">
    <property type="entry name" value="Ank_2"/>
    <property type="match status" value="1"/>
</dbReference>